<dbReference type="PANTHER" id="PTHR11161">
    <property type="entry name" value="O-ACYLTRANSFERASE"/>
    <property type="match status" value="1"/>
</dbReference>
<dbReference type="PANTHER" id="PTHR11161:SF0">
    <property type="entry name" value="O-ACYLTRANSFERASE LIKE PROTEIN"/>
    <property type="match status" value="1"/>
</dbReference>
<keyword evidence="2" id="KW-0812">Transmembrane</keyword>
<evidence type="ECO:0000256" key="3">
    <source>
        <dbReference type="SAM" id="SignalP"/>
    </source>
</evidence>
<feature type="region of interest" description="Disordered" evidence="1">
    <location>
        <begin position="140"/>
        <end position="184"/>
    </location>
</feature>
<evidence type="ECO:0000313" key="5">
    <source>
        <dbReference type="EMBL" id="CAL1287297.1"/>
    </source>
</evidence>
<protein>
    <recommendedName>
        <fullName evidence="4">Nose resistant-to-fluoxetine protein N-terminal domain-containing protein</fullName>
    </recommendedName>
</protein>
<feature type="compositionally biased region" description="Polar residues" evidence="1">
    <location>
        <begin position="169"/>
        <end position="179"/>
    </location>
</feature>
<feature type="transmembrane region" description="Helical" evidence="2">
    <location>
        <begin position="444"/>
        <end position="467"/>
    </location>
</feature>
<feature type="transmembrane region" description="Helical" evidence="2">
    <location>
        <begin position="547"/>
        <end position="565"/>
    </location>
</feature>
<evidence type="ECO:0000256" key="1">
    <source>
        <dbReference type="SAM" id="MobiDB-lite"/>
    </source>
</evidence>
<sequence length="862" mass="96585">MRPSGNMARQIRLIVILLFSLEFIRAARILQPQSFGIIGENLEENFPEVEKFELNNARQFSESSHAHIFSISSSITPDTDDVSTETATERSKEVTTALNGIRTNLNDMSNDVLVENRKVTTENNFYRDFKTVKPDDFQKTNASEKSYSDGTSKVKSDEDSFAEFPNDNPAFTSVMPKSTTRSEDKNIYDSTSTIAPKRLNGTAKPTKFLSKVDLASESVVKNVIRPMPPKTAIPEKNSSKIKSIEDQWLELEKAFRIYTDSVMKKALPKFLRIHSQLNISSQCNAALLQMVTGLRNFKSWAIKMVDSSGRLPSGTFEGTLTDLGDYDQCLDIVQPKRSKHMNIQGQYCTLELAPVLPNVHGSTTMNTKLLNFGNISTDSVLTDISHGSALFHLMMMRIGICVPSPCIADDLQALAAALLKKVPVQVSVRNCEIKQPFYLTIPQFIVVSFAVVIAILICAGTVIDSYISRNPARNQDMGRVPQSLLAFSLTMNLKQLMKSSKRNSTLGAVNGVRCLSLLWIILAHTYGFGHRQGLARLKHAKTYMDDIFFQIITNSWVSVDTFFMLGHSLCYRGLLVATSTLKIMESTGGKISYLSRLLHRIWRLIPPLAATVGITLCLPLIGSGPLWADMAGQKVKNCEERWWQVFLPINTWLDFSSMCLLHTWYVASDVHFYCLALLALCVLYRWQVAGFALLFLVTAICALVTGLLTVIYDLPPTVIYFSPDIHLTKKTANLVYFRPYPHIGAYCVGLLLGYLLWKYHKWTLTKMTQTVGWAMSATSCLAVLFATYSWSRGASANPIEGVDLCRFAQDCMGRWSCMGALHLRHWPRRNFKQIPILATLHTSEPSLLFRVPAAFSNLVDSH</sequence>
<dbReference type="Pfam" id="PF01757">
    <property type="entry name" value="Acyl_transf_3"/>
    <property type="match status" value="1"/>
</dbReference>
<feature type="transmembrane region" description="Helical" evidence="2">
    <location>
        <begin position="771"/>
        <end position="790"/>
    </location>
</feature>
<proteinExistence type="predicted"/>
<dbReference type="InterPro" id="IPR006621">
    <property type="entry name" value="Nose-resist-to-fluoxetine_N"/>
</dbReference>
<organism evidence="5 6">
    <name type="scientific">Larinioides sclopetarius</name>
    <dbReference type="NCBI Taxonomy" id="280406"/>
    <lineage>
        <taxon>Eukaryota</taxon>
        <taxon>Metazoa</taxon>
        <taxon>Ecdysozoa</taxon>
        <taxon>Arthropoda</taxon>
        <taxon>Chelicerata</taxon>
        <taxon>Arachnida</taxon>
        <taxon>Araneae</taxon>
        <taxon>Araneomorphae</taxon>
        <taxon>Entelegynae</taxon>
        <taxon>Araneoidea</taxon>
        <taxon>Araneidae</taxon>
        <taxon>Larinioides</taxon>
    </lineage>
</organism>
<feature type="chain" id="PRO_5043886638" description="Nose resistant-to-fluoxetine protein N-terminal domain-containing protein" evidence="3">
    <location>
        <begin position="27"/>
        <end position="862"/>
    </location>
</feature>
<feature type="transmembrane region" description="Helical" evidence="2">
    <location>
        <begin position="506"/>
        <end position="527"/>
    </location>
</feature>
<dbReference type="GO" id="GO:0016747">
    <property type="term" value="F:acyltransferase activity, transferring groups other than amino-acyl groups"/>
    <property type="evidence" value="ECO:0007669"/>
    <property type="project" value="InterPro"/>
</dbReference>
<keyword evidence="3" id="KW-0732">Signal</keyword>
<feature type="transmembrane region" description="Helical" evidence="2">
    <location>
        <begin position="601"/>
        <end position="621"/>
    </location>
</feature>
<reference evidence="5 6" key="1">
    <citation type="submission" date="2024-04" db="EMBL/GenBank/DDBJ databases">
        <authorList>
            <person name="Rising A."/>
            <person name="Reimegard J."/>
            <person name="Sonavane S."/>
            <person name="Akerstrom W."/>
            <person name="Nylinder S."/>
            <person name="Hedman E."/>
            <person name="Kallberg Y."/>
        </authorList>
    </citation>
    <scope>NUCLEOTIDE SEQUENCE [LARGE SCALE GENOMIC DNA]</scope>
</reference>
<feature type="transmembrane region" description="Helical" evidence="2">
    <location>
        <begin position="664"/>
        <end position="684"/>
    </location>
</feature>
<keyword evidence="2" id="KW-1133">Transmembrane helix</keyword>
<dbReference type="EMBL" id="CAXIEN010000215">
    <property type="protein sequence ID" value="CAL1287297.1"/>
    <property type="molecule type" value="Genomic_DNA"/>
</dbReference>
<feature type="transmembrane region" description="Helical" evidence="2">
    <location>
        <begin position="691"/>
        <end position="712"/>
    </location>
</feature>
<dbReference type="AlphaFoldDB" id="A0AAV2AUM7"/>
<evidence type="ECO:0000313" key="6">
    <source>
        <dbReference type="Proteomes" id="UP001497382"/>
    </source>
</evidence>
<feature type="transmembrane region" description="Helical" evidence="2">
    <location>
        <begin position="743"/>
        <end position="759"/>
    </location>
</feature>
<evidence type="ECO:0000256" key="2">
    <source>
        <dbReference type="SAM" id="Phobius"/>
    </source>
</evidence>
<keyword evidence="6" id="KW-1185">Reference proteome</keyword>
<gene>
    <name evidence="5" type="ORF">LARSCL_LOCUS14744</name>
</gene>
<dbReference type="Proteomes" id="UP001497382">
    <property type="component" value="Unassembled WGS sequence"/>
</dbReference>
<feature type="signal peptide" evidence="3">
    <location>
        <begin position="1"/>
        <end position="26"/>
    </location>
</feature>
<feature type="domain" description="Nose resistant-to-fluoxetine protein N-terminal" evidence="4">
    <location>
        <begin position="280"/>
        <end position="433"/>
    </location>
</feature>
<name>A0AAV2AUM7_9ARAC</name>
<dbReference type="Pfam" id="PF20146">
    <property type="entry name" value="NRF"/>
    <property type="match status" value="1"/>
</dbReference>
<keyword evidence="2" id="KW-0472">Membrane</keyword>
<dbReference type="InterPro" id="IPR002656">
    <property type="entry name" value="Acyl_transf_3_dom"/>
</dbReference>
<accession>A0AAV2AUM7</accession>
<dbReference type="SMART" id="SM00703">
    <property type="entry name" value="NRF"/>
    <property type="match status" value="1"/>
</dbReference>
<evidence type="ECO:0000259" key="4">
    <source>
        <dbReference type="SMART" id="SM00703"/>
    </source>
</evidence>
<comment type="caution">
    <text evidence="5">The sequence shown here is derived from an EMBL/GenBank/DDBJ whole genome shotgun (WGS) entry which is preliminary data.</text>
</comment>
<feature type="compositionally biased region" description="Polar residues" evidence="1">
    <location>
        <begin position="140"/>
        <end position="151"/>
    </location>
</feature>
<dbReference type="InterPro" id="IPR052728">
    <property type="entry name" value="O2_lipid_transport_reg"/>
</dbReference>